<keyword evidence="7" id="KW-0863">Zinc-finger</keyword>
<keyword evidence="12 19" id="KW-0238">DNA-binding</keyword>
<dbReference type="PANTHER" id="PTHR11630:SF43">
    <property type="entry name" value="DNA REPLICATION LICENSING FACTOR MCM6"/>
    <property type="match status" value="1"/>
</dbReference>
<keyword evidence="10" id="KW-0862">Zinc</keyword>
<feature type="domain" description="MCM C-terminal AAA(+) ATPase" evidence="21">
    <location>
        <begin position="346"/>
        <end position="552"/>
    </location>
</feature>
<evidence type="ECO:0000256" key="10">
    <source>
        <dbReference type="ARBA" id="ARBA00022833"/>
    </source>
</evidence>
<comment type="subunit">
    <text evidence="17">Component of the minichromosome maintenance (MCM) complex, a heterotetramer composed of MCM2, MCM3, MCM4, MCM5, MCM6 and MCM7. Interacts with ETG1.</text>
</comment>
<evidence type="ECO:0000256" key="8">
    <source>
        <dbReference type="ARBA" id="ARBA00022801"/>
    </source>
</evidence>
<dbReference type="GO" id="GO:0042555">
    <property type="term" value="C:MCM complex"/>
    <property type="evidence" value="ECO:0007669"/>
    <property type="project" value="UniProtKB-UniRule"/>
</dbReference>
<dbReference type="InterPro" id="IPR008049">
    <property type="entry name" value="MCM6"/>
</dbReference>
<dbReference type="Gene3D" id="1.20.58.870">
    <property type="match status" value="1"/>
</dbReference>
<dbReference type="GO" id="GO:0016887">
    <property type="term" value="F:ATP hydrolysis activity"/>
    <property type="evidence" value="ECO:0007669"/>
    <property type="project" value="RHEA"/>
</dbReference>
<dbReference type="GO" id="GO:0005524">
    <property type="term" value="F:ATP binding"/>
    <property type="evidence" value="ECO:0007669"/>
    <property type="project" value="UniProtKB-UniRule"/>
</dbReference>
<evidence type="ECO:0000256" key="6">
    <source>
        <dbReference type="ARBA" id="ARBA00022741"/>
    </source>
</evidence>
<dbReference type="GO" id="GO:0008270">
    <property type="term" value="F:zinc ion binding"/>
    <property type="evidence" value="ECO:0007669"/>
    <property type="project" value="UniProtKB-KW"/>
</dbReference>
<evidence type="ECO:0000256" key="2">
    <source>
        <dbReference type="ARBA" id="ARBA00008010"/>
    </source>
</evidence>
<dbReference type="PRINTS" id="PR01662">
    <property type="entry name" value="MCMPROTEIN6"/>
</dbReference>
<dbReference type="GO" id="GO:0000727">
    <property type="term" value="P:double-strand break repair via break-induced replication"/>
    <property type="evidence" value="ECO:0007669"/>
    <property type="project" value="TreeGrafter"/>
</dbReference>
<name>A0A2H5P4Z1_CITUN</name>
<evidence type="ECO:0000256" key="14">
    <source>
        <dbReference type="ARBA" id="ARBA00023306"/>
    </source>
</evidence>
<dbReference type="InterPro" id="IPR041562">
    <property type="entry name" value="MCM_lid"/>
</dbReference>
<dbReference type="AlphaFoldDB" id="A0A2H5P4Z1"/>
<keyword evidence="23" id="KW-1185">Reference proteome</keyword>
<dbReference type="InterPro" id="IPR027925">
    <property type="entry name" value="MCM_N"/>
</dbReference>
<dbReference type="Pfam" id="PF18263">
    <property type="entry name" value="WHD_MCM6"/>
    <property type="match status" value="1"/>
</dbReference>
<dbReference type="InterPro" id="IPR033762">
    <property type="entry name" value="MCM_OB"/>
</dbReference>
<dbReference type="STRING" id="55188.A0A2H5P4Z1"/>
<comment type="subcellular location">
    <subcellularLocation>
        <location evidence="1 20">Nucleus</location>
    </subcellularLocation>
</comment>
<dbReference type="Pfam" id="PF00493">
    <property type="entry name" value="MCM"/>
    <property type="match status" value="1"/>
</dbReference>
<dbReference type="PROSITE" id="PS50051">
    <property type="entry name" value="MCM_2"/>
    <property type="match status" value="1"/>
</dbReference>
<dbReference type="PRINTS" id="PR01657">
    <property type="entry name" value="MCMFAMILY"/>
</dbReference>
<dbReference type="EC" id="3.6.4.12" evidence="3 20"/>
<evidence type="ECO:0000313" key="23">
    <source>
        <dbReference type="Proteomes" id="UP000236630"/>
    </source>
</evidence>
<comment type="similarity">
    <text evidence="2 19">Belongs to the MCM family.</text>
</comment>
<keyword evidence="11 19" id="KW-0067">ATP-binding</keyword>
<dbReference type="GO" id="GO:0003697">
    <property type="term" value="F:single-stranded DNA binding"/>
    <property type="evidence" value="ECO:0007669"/>
    <property type="project" value="TreeGrafter"/>
</dbReference>
<dbReference type="SUPFAM" id="SSF50249">
    <property type="entry name" value="Nucleic acid-binding proteins"/>
    <property type="match status" value="1"/>
</dbReference>
<evidence type="ECO:0000256" key="15">
    <source>
        <dbReference type="ARBA" id="ARBA00047995"/>
    </source>
</evidence>
<comment type="function">
    <text evidence="20">Acts as component of the MCM2-7 complex (MCM complex) which is the replicative helicase essential for 'once per cell cycle' DNA replication initiation and elongation in eukaryotic cells. The active ATPase sites in the MCM2-7 ring are formed through the interaction surfaces of two neighboring subunits such that a critical structure of a conserved arginine finger motif is provided in trans relative to the ATP-binding site of the Walker A box of the adjacent subunit. The six ATPase active sites, however, are likely to contribute differentially to the complex helicase activity.</text>
</comment>
<evidence type="ECO:0000256" key="20">
    <source>
        <dbReference type="RuleBase" id="RU368064"/>
    </source>
</evidence>
<keyword evidence="6 19" id="KW-0547">Nucleotide-binding</keyword>
<sequence>MEAFGGILVDEKAVRVENIFLEFLKSFRLDENMGGESCYEAEIEAMRANESNTMFIDFSHVMRYNDLLQKAIADEYLRFEPYLKNACKRFVMEQNPNFISDDNPNKDINVAFFNIPFSKRLRELTTAEIGRLVSVTGVVTRTSEVRPELLQGTFKCLECGGVIKNVEQQFKYTEPTICANATCSNRTNWALLRQDSKFADWQRVRMQETSKEIPAGSLPRSLDVILRHDIVEQARAGDTVIFTGTVVVIPDILAMASPGERAECRREASQRKSSAVGHDGVRGLRALGVRDLSYRLAFIANSVQIADGRRDTDIRNRKKDADEEDQHQFTTEEIDEIQRMRNAPDFFNKIVDSIGPTVFGHQDIKRAILLMLLGGVHKLTHEGINLRGDINVCIVGDPSCAKSQFLKYAAGIVPRSVYTSGKSSSAAGLTASVAKEPETGEFCIEAGALMLADNGICCIDEFDKMDIRDQVAIHEAMEQQTISITKAGIQATLNARTSILAAANPAGGRYDKSKPLKYNVALPPAILSRFDLVYVMIDDPDDQTDYHIAHHIVRVHQKHEDALAPAFTTAQLKRYIAYAKTLKPKLSLEARKLLVDSYVALRRGDTTPGSRVAYRMTVRQLEALIRLSEAIARSHLETQVHPRHVRIAVRLLKTSVIRYGNGASSANRQGKTLVISDEYFQRVTQALVMRLRQHEESVIQEGTGLAGMRQKDLIKWYVEQQNEKNTYSSMEEVKKEVSKLKAIIESLIRREGHLIVVDDGRQAAAEGEGRPSRDDRILAVAPNYVID</sequence>
<dbReference type="Gene3D" id="2.40.50.140">
    <property type="entry name" value="Nucleic acid-binding proteins"/>
    <property type="match status" value="1"/>
</dbReference>
<keyword evidence="14 20" id="KW-0131">Cell cycle</keyword>
<dbReference type="GO" id="GO:1902969">
    <property type="term" value="P:mitotic DNA replication"/>
    <property type="evidence" value="ECO:0007669"/>
    <property type="project" value="TreeGrafter"/>
</dbReference>
<evidence type="ECO:0000256" key="3">
    <source>
        <dbReference type="ARBA" id="ARBA00012551"/>
    </source>
</evidence>
<dbReference type="Proteomes" id="UP000236630">
    <property type="component" value="Unassembled WGS sequence"/>
</dbReference>
<dbReference type="InterPro" id="IPR031327">
    <property type="entry name" value="MCM"/>
</dbReference>
<organism evidence="22 23">
    <name type="scientific">Citrus unshiu</name>
    <name type="common">Satsuma mandarin</name>
    <name type="synonym">Citrus nobilis var. unshiu</name>
    <dbReference type="NCBI Taxonomy" id="55188"/>
    <lineage>
        <taxon>Eukaryota</taxon>
        <taxon>Viridiplantae</taxon>
        <taxon>Streptophyta</taxon>
        <taxon>Embryophyta</taxon>
        <taxon>Tracheophyta</taxon>
        <taxon>Spermatophyta</taxon>
        <taxon>Magnoliopsida</taxon>
        <taxon>eudicotyledons</taxon>
        <taxon>Gunneridae</taxon>
        <taxon>Pentapetalae</taxon>
        <taxon>rosids</taxon>
        <taxon>malvids</taxon>
        <taxon>Sapindales</taxon>
        <taxon>Rutaceae</taxon>
        <taxon>Aurantioideae</taxon>
        <taxon>Citrus</taxon>
    </lineage>
</organism>
<comment type="function">
    <text evidence="16">Probable component of the MCM2-7 complex (MCM complex) that may function as a DNA helicase and which is essential to undergo a single round of replication initiation and elongation per cell cycle in eukaryotic cells.</text>
</comment>
<comment type="caution">
    <text evidence="22">The sequence shown here is derived from an EMBL/GenBank/DDBJ whole genome shotgun (WGS) entry which is preliminary data.</text>
</comment>
<dbReference type="InterPro" id="IPR041024">
    <property type="entry name" value="Mcm6_C"/>
</dbReference>
<evidence type="ECO:0000256" key="19">
    <source>
        <dbReference type="RuleBase" id="RU004070"/>
    </source>
</evidence>
<evidence type="ECO:0000256" key="9">
    <source>
        <dbReference type="ARBA" id="ARBA00022806"/>
    </source>
</evidence>
<dbReference type="InterPro" id="IPR027417">
    <property type="entry name" value="P-loop_NTPase"/>
</dbReference>
<dbReference type="InterPro" id="IPR001208">
    <property type="entry name" value="MCM_dom"/>
</dbReference>
<dbReference type="GO" id="GO:0000347">
    <property type="term" value="C:THO complex"/>
    <property type="evidence" value="ECO:0007669"/>
    <property type="project" value="UniProtKB-ARBA"/>
</dbReference>
<evidence type="ECO:0000256" key="13">
    <source>
        <dbReference type="ARBA" id="ARBA00023242"/>
    </source>
</evidence>
<evidence type="ECO:0000256" key="18">
    <source>
        <dbReference type="ARBA" id="ARBA00073495"/>
    </source>
</evidence>
<dbReference type="FunFam" id="1.20.58.870:FF:000003">
    <property type="entry name" value="DNA helicase"/>
    <property type="match status" value="1"/>
</dbReference>
<dbReference type="GO" id="GO:0006270">
    <property type="term" value="P:DNA replication initiation"/>
    <property type="evidence" value="ECO:0007669"/>
    <property type="project" value="UniProtKB-UniRule"/>
</dbReference>
<dbReference type="Gene3D" id="3.40.50.300">
    <property type="entry name" value="P-loop containing nucleotide triphosphate hydrolases"/>
    <property type="match status" value="1"/>
</dbReference>
<dbReference type="Pfam" id="PF17855">
    <property type="entry name" value="MCM_lid"/>
    <property type="match status" value="1"/>
</dbReference>
<dbReference type="FunFam" id="3.40.50.300:FF:000115">
    <property type="entry name" value="DNA helicase"/>
    <property type="match status" value="1"/>
</dbReference>
<dbReference type="Gene3D" id="2.20.28.10">
    <property type="match status" value="1"/>
</dbReference>
<dbReference type="PANTHER" id="PTHR11630">
    <property type="entry name" value="DNA REPLICATION LICENSING FACTOR MCM FAMILY MEMBER"/>
    <property type="match status" value="1"/>
</dbReference>
<keyword evidence="9 20" id="KW-0347">Helicase</keyword>
<dbReference type="GO" id="GO:1990518">
    <property type="term" value="F:single-stranded 3'-5' DNA helicase activity"/>
    <property type="evidence" value="ECO:0007669"/>
    <property type="project" value="TreeGrafter"/>
</dbReference>
<evidence type="ECO:0000256" key="4">
    <source>
        <dbReference type="ARBA" id="ARBA00022705"/>
    </source>
</evidence>
<dbReference type="InterPro" id="IPR018525">
    <property type="entry name" value="MCM_CS"/>
</dbReference>
<proteinExistence type="inferred from homology"/>
<evidence type="ECO:0000256" key="11">
    <source>
        <dbReference type="ARBA" id="ARBA00022840"/>
    </source>
</evidence>
<keyword evidence="13" id="KW-0539">Nucleus</keyword>
<keyword evidence="5" id="KW-0479">Metal-binding</keyword>
<reference evidence="22 23" key="1">
    <citation type="journal article" date="2017" name="Front. Genet.">
        <title>Draft sequencing of the heterozygous diploid genome of Satsuma (Citrus unshiu Marc.) using a hybrid assembly approach.</title>
        <authorList>
            <person name="Shimizu T."/>
            <person name="Tanizawa Y."/>
            <person name="Mochizuki T."/>
            <person name="Nagasaki H."/>
            <person name="Yoshioka T."/>
            <person name="Toyoda A."/>
            <person name="Fujiyama A."/>
            <person name="Kaminuma E."/>
            <person name="Nakamura Y."/>
        </authorList>
    </citation>
    <scope>NUCLEOTIDE SEQUENCE [LARGE SCALE GENOMIC DNA]</scope>
    <source>
        <strain evidence="23">cv. Miyagawa wase</strain>
    </source>
</reference>
<evidence type="ECO:0000256" key="16">
    <source>
        <dbReference type="ARBA" id="ARBA00053280"/>
    </source>
</evidence>
<evidence type="ECO:0000313" key="22">
    <source>
        <dbReference type="EMBL" id="GAY47439.1"/>
    </source>
</evidence>
<evidence type="ECO:0000256" key="7">
    <source>
        <dbReference type="ARBA" id="ARBA00022771"/>
    </source>
</evidence>
<comment type="subunit">
    <text evidence="20">Component of the MCM2-7 complex.</text>
</comment>
<keyword evidence="4 20" id="KW-0235">DNA replication</keyword>
<protein>
    <recommendedName>
        <fullName evidence="18 20">DNA replication licensing factor MCM6</fullName>
        <ecNumber evidence="3 20">3.6.4.12</ecNumber>
    </recommendedName>
</protein>
<dbReference type="SUPFAM" id="SSF52540">
    <property type="entry name" value="P-loop containing nucleoside triphosphate hydrolases"/>
    <property type="match status" value="1"/>
</dbReference>
<dbReference type="CDD" id="cd17757">
    <property type="entry name" value="MCM6"/>
    <property type="match status" value="1"/>
</dbReference>
<dbReference type="Pfam" id="PF17207">
    <property type="entry name" value="MCM_OB"/>
    <property type="match status" value="1"/>
</dbReference>
<keyword evidence="8 20" id="KW-0378">Hydrolase</keyword>
<comment type="catalytic activity">
    <reaction evidence="15 20">
        <text>ATP + H2O = ADP + phosphate + H(+)</text>
        <dbReference type="Rhea" id="RHEA:13065"/>
        <dbReference type="ChEBI" id="CHEBI:15377"/>
        <dbReference type="ChEBI" id="CHEBI:15378"/>
        <dbReference type="ChEBI" id="CHEBI:30616"/>
        <dbReference type="ChEBI" id="CHEBI:43474"/>
        <dbReference type="ChEBI" id="CHEBI:456216"/>
        <dbReference type="EC" id="3.6.4.12"/>
    </reaction>
</comment>
<dbReference type="SMART" id="SM00350">
    <property type="entry name" value="MCM"/>
    <property type="match status" value="1"/>
</dbReference>
<dbReference type="Pfam" id="PF14551">
    <property type="entry name" value="MCM_N"/>
    <property type="match status" value="1"/>
</dbReference>
<dbReference type="Gene3D" id="3.30.1640.10">
    <property type="entry name" value="mini-chromosome maintenance (MCM) complex, chain A, domain 1"/>
    <property type="match status" value="1"/>
</dbReference>
<evidence type="ECO:0000256" key="5">
    <source>
        <dbReference type="ARBA" id="ARBA00022723"/>
    </source>
</evidence>
<dbReference type="EMBL" id="BDQV01000039">
    <property type="protein sequence ID" value="GAY47439.1"/>
    <property type="molecule type" value="Genomic_DNA"/>
</dbReference>
<dbReference type="PROSITE" id="PS00847">
    <property type="entry name" value="MCM_1"/>
    <property type="match status" value="1"/>
</dbReference>
<dbReference type="InterPro" id="IPR012340">
    <property type="entry name" value="NA-bd_OB-fold"/>
</dbReference>
<evidence type="ECO:0000256" key="17">
    <source>
        <dbReference type="ARBA" id="ARBA00064407"/>
    </source>
</evidence>
<accession>A0A2H5P4Z1</accession>
<gene>
    <name evidence="22" type="ORF">CUMW_104580</name>
</gene>
<evidence type="ECO:0000259" key="21">
    <source>
        <dbReference type="PROSITE" id="PS50051"/>
    </source>
</evidence>
<evidence type="ECO:0000256" key="1">
    <source>
        <dbReference type="ARBA" id="ARBA00004123"/>
    </source>
</evidence>
<evidence type="ECO:0000256" key="12">
    <source>
        <dbReference type="ARBA" id="ARBA00023125"/>
    </source>
</evidence>
<dbReference type="FunFam" id="2.20.28.10:FF:000003">
    <property type="entry name" value="DNA helicase"/>
    <property type="match status" value="1"/>
</dbReference>